<gene>
    <name evidence="1" type="ORF">OIU77_003969</name>
</gene>
<name>A0ABQ9AST4_9ROSI</name>
<accession>A0ABQ9AST4</accession>
<sequence length="76" mass="8661">MVIISFIFTKLQTPFSNNSIRLISETEVNCSVKINFYINPIINERLNHCSYLSFKLVPFPRSVRGGIDISFSCSIS</sequence>
<evidence type="ECO:0000313" key="1">
    <source>
        <dbReference type="EMBL" id="KAJ6359867.1"/>
    </source>
</evidence>
<reference evidence="1" key="1">
    <citation type="submission" date="2022-10" db="EMBL/GenBank/DDBJ databases">
        <authorList>
            <person name="Hyden B.L."/>
            <person name="Feng K."/>
            <person name="Yates T."/>
            <person name="Jawdy S."/>
            <person name="Smart L.B."/>
            <person name="Muchero W."/>
        </authorList>
    </citation>
    <scope>NUCLEOTIDE SEQUENCE</scope>
    <source>
        <tissue evidence="1">Shoot tip</tissue>
    </source>
</reference>
<reference evidence="1" key="2">
    <citation type="journal article" date="2023" name="Int. J. Mol. Sci.">
        <title>De Novo Assembly and Annotation of 11 Diverse Shrub Willow (Salix) Genomes Reveals Novel Gene Organization in Sex-Linked Regions.</title>
        <authorList>
            <person name="Hyden B."/>
            <person name="Feng K."/>
            <person name="Yates T.B."/>
            <person name="Jawdy S."/>
            <person name="Cereghino C."/>
            <person name="Smart L.B."/>
            <person name="Muchero W."/>
        </authorList>
    </citation>
    <scope>NUCLEOTIDE SEQUENCE</scope>
    <source>
        <tissue evidence="1">Shoot tip</tissue>
    </source>
</reference>
<protein>
    <submittedName>
        <fullName evidence="1">Uncharacterized protein</fullName>
    </submittedName>
</protein>
<proteinExistence type="predicted"/>
<keyword evidence="2" id="KW-1185">Reference proteome</keyword>
<evidence type="ECO:0000313" key="2">
    <source>
        <dbReference type="Proteomes" id="UP001141253"/>
    </source>
</evidence>
<dbReference type="Proteomes" id="UP001141253">
    <property type="component" value="Chromosome 13"/>
</dbReference>
<organism evidence="1 2">
    <name type="scientific">Salix suchowensis</name>
    <dbReference type="NCBI Taxonomy" id="1278906"/>
    <lineage>
        <taxon>Eukaryota</taxon>
        <taxon>Viridiplantae</taxon>
        <taxon>Streptophyta</taxon>
        <taxon>Embryophyta</taxon>
        <taxon>Tracheophyta</taxon>
        <taxon>Spermatophyta</taxon>
        <taxon>Magnoliopsida</taxon>
        <taxon>eudicotyledons</taxon>
        <taxon>Gunneridae</taxon>
        <taxon>Pentapetalae</taxon>
        <taxon>rosids</taxon>
        <taxon>fabids</taxon>
        <taxon>Malpighiales</taxon>
        <taxon>Salicaceae</taxon>
        <taxon>Saliceae</taxon>
        <taxon>Salix</taxon>
    </lineage>
</organism>
<dbReference type="EMBL" id="JAPFFI010000015">
    <property type="protein sequence ID" value="KAJ6359867.1"/>
    <property type="molecule type" value="Genomic_DNA"/>
</dbReference>
<comment type="caution">
    <text evidence="1">The sequence shown here is derived from an EMBL/GenBank/DDBJ whole genome shotgun (WGS) entry which is preliminary data.</text>
</comment>